<feature type="compositionally biased region" description="Basic and acidic residues" evidence="1">
    <location>
        <begin position="1"/>
        <end position="44"/>
    </location>
</feature>
<dbReference type="Proteomes" id="UP000799424">
    <property type="component" value="Unassembled WGS sequence"/>
</dbReference>
<accession>A0A6A6ZHH0</accession>
<reference evidence="2" key="1">
    <citation type="journal article" date="2020" name="Stud. Mycol.">
        <title>101 Dothideomycetes genomes: a test case for predicting lifestyles and emergence of pathogens.</title>
        <authorList>
            <person name="Haridas S."/>
            <person name="Albert R."/>
            <person name="Binder M."/>
            <person name="Bloem J."/>
            <person name="Labutti K."/>
            <person name="Salamov A."/>
            <person name="Andreopoulos B."/>
            <person name="Baker S."/>
            <person name="Barry K."/>
            <person name="Bills G."/>
            <person name="Bluhm B."/>
            <person name="Cannon C."/>
            <person name="Castanera R."/>
            <person name="Culley D."/>
            <person name="Daum C."/>
            <person name="Ezra D."/>
            <person name="Gonzalez J."/>
            <person name="Henrissat B."/>
            <person name="Kuo A."/>
            <person name="Liang C."/>
            <person name="Lipzen A."/>
            <person name="Lutzoni F."/>
            <person name="Magnuson J."/>
            <person name="Mondo S."/>
            <person name="Nolan M."/>
            <person name="Ohm R."/>
            <person name="Pangilinan J."/>
            <person name="Park H.-J."/>
            <person name="Ramirez L."/>
            <person name="Alfaro M."/>
            <person name="Sun H."/>
            <person name="Tritt A."/>
            <person name="Yoshinaga Y."/>
            <person name="Zwiers L.-H."/>
            <person name="Turgeon B."/>
            <person name="Goodwin S."/>
            <person name="Spatafora J."/>
            <person name="Crous P."/>
            <person name="Grigoriev I."/>
        </authorList>
    </citation>
    <scope>NUCLEOTIDE SEQUENCE</scope>
    <source>
        <strain evidence="2">CBS 113818</strain>
    </source>
</reference>
<sequence>MPPKRVRAETRRYGVRNGFEEKEVRRIDSGNLGKDEDEQKDRTVGSDLYHNRATPHSLKRTPTTSTLPSNLSQTQVLKFLLSPAVQPFTLPINTPTPAATSRSYTDLLTPFEELLSAVILSRPIPHRLALRVVTTVLNAPYAFRNPVAIKTAGPRKIRQALHDAGMQHGDEEIDTLLAALCNNNWHNDLTRLRSHARNPIAAQREALRRSVAGLAAGGLDIFFRRVQWQWFEIFPFIDAGTQDALGNLGLPMRAEGLDRMIEVRWAEMGFAQGKAWSVEEGEKRRRAFVVCCERARDVDREGRVGDVIGEAQIMER</sequence>
<name>A0A6A6ZHH0_9PLEO</name>
<proteinExistence type="predicted"/>
<dbReference type="EMBL" id="MU006241">
    <property type="protein sequence ID" value="KAF2820183.1"/>
    <property type="molecule type" value="Genomic_DNA"/>
</dbReference>
<evidence type="ECO:0000313" key="2">
    <source>
        <dbReference type="EMBL" id="KAF2820183.1"/>
    </source>
</evidence>
<dbReference type="OrthoDB" id="4676at2759"/>
<organism evidence="2 3">
    <name type="scientific">Ophiobolus disseminans</name>
    <dbReference type="NCBI Taxonomy" id="1469910"/>
    <lineage>
        <taxon>Eukaryota</taxon>
        <taxon>Fungi</taxon>
        <taxon>Dikarya</taxon>
        <taxon>Ascomycota</taxon>
        <taxon>Pezizomycotina</taxon>
        <taxon>Dothideomycetes</taxon>
        <taxon>Pleosporomycetidae</taxon>
        <taxon>Pleosporales</taxon>
        <taxon>Pleosporineae</taxon>
        <taxon>Phaeosphaeriaceae</taxon>
        <taxon>Ophiobolus</taxon>
    </lineage>
</organism>
<protein>
    <submittedName>
        <fullName evidence="2">Uncharacterized protein</fullName>
    </submittedName>
</protein>
<feature type="region of interest" description="Disordered" evidence="1">
    <location>
        <begin position="1"/>
        <end position="69"/>
    </location>
</feature>
<dbReference type="AlphaFoldDB" id="A0A6A6ZHH0"/>
<evidence type="ECO:0000313" key="3">
    <source>
        <dbReference type="Proteomes" id="UP000799424"/>
    </source>
</evidence>
<keyword evidence="3" id="KW-1185">Reference proteome</keyword>
<gene>
    <name evidence="2" type="ORF">CC86DRAFT_305427</name>
</gene>
<evidence type="ECO:0000256" key="1">
    <source>
        <dbReference type="SAM" id="MobiDB-lite"/>
    </source>
</evidence>